<accession>A0A8X6MDG5</accession>
<feature type="compositionally biased region" description="Polar residues" evidence="1">
    <location>
        <begin position="49"/>
        <end position="58"/>
    </location>
</feature>
<proteinExistence type="predicted"/>
<protein>
    <submittedName>
        <fullName evidence="3">Uncharacterized protein</fullName>
    </submittedName>
</protein>
<evidence type="ECO:0000313" key="2">
    <source>
        <dbReference type="EMBL" id="GFS43181.1"/>
    </source>
</evidence>
<sequence>MSRILDPVEAVCRLKAPKCSSSVGSEHLKEEQKGGLVVIVLNVPHTSSTPVRSLSGVKSASAAPSVGKRTSEEQKGGKTCTTAGRRHMKLGVRGAKDGHHLRGSPSTFPDVRGQV</sequence>
<dbReference type="EMBL" id="BMAV01025642">
    <property type="protein sequence ID" value="GFS43189.1"/>
    <property type="molecule type" value="Genomic_DNA"/>
</dbReference>
<dbReference type="AlphaFoldDB" id="A0A8X6MDG5"/>
<name>A0A8X6MDG5_9ARAC</name>
<organism evidence="3 4">
    <name type="scientific">Trichonephila inaurata madagascariensis</name>
    <dbReference type="NCBI Taxonomy" id="2747483"/>
    <lineage>
        <taxon>Eukaryota</taxon>
        <taxon>Metazoa</taxon>
        <taxon>Ecdysozoa</taxon>
        <taxon>Arthropoda</taxon>
        <taxon>Chelicerata</taxon>
        <taxon>Arachnida</taxon>
        <taxon>Araneae</taxon>
        <taxon>Araneomorphae</taxon>
        <taxon>Entelegynae</taxon>
        <taxon>Araneoidea</taxon>
        <taxon>Nephilidae</taxon>
        <taxon>Trichonephila</taxon>
        <taxon>Trichonephila inaurata</taxon>
    </lineage>
</organism>
<evidence type="ECO:0000313" key="4">
    <source>
        <dbReference type="Proteomes" id="UP000886998"/>
    </source>
</evidence>
<comment type="caution">
    <text evidence="3">The sequence shown here is derived from an EMBL/GenBank/DDBJ whole genome shotgun (WGS) entry which is preliminary data.</text>
</comment>
<keyword evidence="4" id="KW-1185">Reference proteome</keyword>
<feature type="region of interest" description="Disordered" evidence="1">
    <location>
        <begin position="49"/>
        <end position="115"/>
    </location>
</feature>
<gene>
    <name evidence="2" type="ORF">TNIN_263501</name>
    <name evidence="3" type="ORF">TNIN_263581</name>
</gene>
<evidence type="ECO:0000256" key="1">
    <source>
        <dbReference type="SAM" id="MobiDB-lite"/>
    </source>
</evidence>
<dbReference type="Proteomes" id="UP000886998">
    <property type="component" value="Unassembled WGS sequence"/>
</dbReference>
<reference evidence="3" key="1">
    <citation type="submission" date="2020-08" db="EMBL/GenBank/DDBJ databases">
        <title>Multicomponent nature underlies the extraordinary mechanical properties of spider dragline silk.</title>
        <authorList>
            <person name="Kono N."/>
            <person name="Nakamura H."/>
            <person name="Mori M."/>
            <person name="Yoshida Y."/>
            <person name="Ohtoshi R."/>
            <person name="Malay A.D."/>
            <person name="Moran D.A.P."/>
            <person name="Tomita M."/>
            <person name="Numata K."/>
            <person name="Arakawa K."/>
        </authorList>
    </citation>
    <scope>NUCLEOTIDE SEQUENCE</scope>
</reference>
<dbReference type="EMBL" id="BMAV01025642">
    <property type="protein sequence ID" value="GFS43181.1"/>
    <property type="molecule type" value="Genomic_DNA"/>
</dbReference>
<evidence type="ECO:0000313" key="3">
    <source>
        <dbReference type="EMBL" id="GFS43189.1"/>
    </source>
</evidence>